<name>D6Y020_BACIE</name>
<dbReference type="InterPro" id="IPR029044">
    <property type="entry name" value="Nucleotide-diphossugar_trans"/>
</dbReference>
<dbReference type="STRING" id="439292.Bsel_3040"/>
<comment type="similarity">
    <text evidence="1">Belongs to the glycosyltransferase 2 family.</text>
</comment>
<dbReference type="AlphaFoldDB" id="D6Y020"/>
<evidence type="ECO:0000313" key="4">
    <source>
        <dbReference type="Proteomes" id="UP000000271"/>
    </source>
</evidence>
<evidence type="ECO:0000259" key="2">
    <source>
        <dbReference type="Pfam" id="PF00535"/>
    </source>
</evidence>
<dbReference type="InterPro" id="IPR001173">
    <property type="entry name" value="Glyco_trans_2-like"/>
</dbReference>
<dbReference type="CDD" id="cd00761">
    <property type="entry name" value="Glyco_tranf_GTA_type"/>
    <property type="match status" value="1"/>
</dbReference>
<dbReference type="PANTHER" id="PTHR22916:SF3">
    <property type="entry name" value="UDP-GLCNAC:BETAGAL BETA-1,3-N-ACETYLGLUCOSAMINYLTRANSFERASE-LIKE PROTEIN 1"/>
    <property type="match status" value="1"/>
</dbReference>
<dbReference type="EMBL" id="CP001791">
    <property type="protein sequence ID" value="ADI00522.1"/>
    <property type="molecule type" value="Genomic_DNA"/>
</dbReference>
<evidence type="ECO:0000313" key="3">
    <source>
        <dbReference type="EMBL" id="ADI00522.1"/>
    </source>
</evidence>
<organism evidence="3 4">
    <name type="scientific">Bacillus selenitireducens (strain ATCC 700615 / DSM 15326 / MLS10)</name>
    <dbReference type="NCBI Taxonomy" id="439292"/>
    <lineage>
        <taxon>Bacteria</taxon>
        <taxon>Bacillati</taxon>
        <taxon>Bacillota</taxon>
        <taxon>Bacilli</taxon>
        <taxon>Bacillales</taxon>
        <taxon>Bacillaceae</taxon>
        <taxon>Salisediminibacterium</taxon>
    </lineage>
</organism>
<dbReference type="eggNOG" id="COG1216">
    <property type="taxonomic scope" value="Bacteria"/>
</dbReference>
<accession>D6Y020</accession>
<dbReference type="Proteomes" id="UP000000271">
    <property type="component" value="Chromosome"/>
</dbReference>
<dbReference type="OrthoDB" id="9785185at2"/>
<protein>
    <submittedName>
        <fullName evidence="3">Glycosyl transferase family 2</fullName>
    </submittedName>
</protein>
<dbReference type="Gene3D" id="3.90.550.10">
    <property type="entry name" value="Spore Coat Polysaccharide Biosynthesis Protein SpsA, Chain A"/>
    <property type="match status" value="1"/>
</dbReference>
<dbReference type="KEGG" id="bse:Bsel_3040"/>
<dbReference type="RefSeq" id="WP_013173926.1">
    <property type="nucleotide sequence ID" value="NC_014219.1"/>
</dbReference>
<evidence type="ECO:0000256" key="1">
    <source>
        <dbReference type="ARBA" id="ARBA00006739"/>
    </source>
</evidence>
<keyword evidence="4" id="KW-1185">Reference proteome</keyword>
<dbReference type="GO" id="GO:0016758">
    <property type="term" value="F:hexosyltransferase activity"/>
    <property type="evidence" value="ECO:0007669"/>
    <property type="project" value="UniProtKB-ARBA"/>
</dbReference>
<dbReference type="Pfam" id="PF00535">
    <property type="entry name" value="Glycos_transf_2"/>
    <property type="match status" value="1"/>
</dbReference>
<proteinExistence type="inferred from homology"/>
<reference evidence="3" key="1">
    <citation type="submission" date="2009-10" db="EMBL/GenBank/DDBJ databases">
        <title>Complete sequence of Bacillus selenitireducens MLS10.</title>
        <authorList>
            <consortium name="US DOE Joint Genome Institute"/>
            <person name="Lucas S."/>
            <person name="Copeland A."/>
            <person name="Lapidus A."/>
            <person name="Glavina del Rio T."/>
            <person name="Dalin E."/>
            <person name="Tice H."/>
            <person name="Bruce D."/>
            <person name="Goodwin L."/>
            <person name="Pitluck S."/>
            <person name="Sims D."/>
            <person name="Brettin T."/>
            <person name="Detter J.C."/>
            <person name="Han C."/>
            <person name="Larimer F."/>
            <person name="Land M."/>
            <person name="Hauser L."/>
            <person name="Kyrpides N."/>
            <person name="Ovchinnikova G."/>
            <person name="Stolz J."/>
        </authorList>
    </citation>
    <scope>NUCLEOTIDE SEQUENCE [LARGE SCALE GENOMIC DNA]</scope>
    <source>
        <strain evidence="3">MLS10</strain>
    </source>
</reference>
<dbReference type="CAZy" id="GT2">
    <property type="family name" value="Glycosyltransferase Family 2"/>
</dbReference>
<gene>
    <name evidence="3" type="ordered locus">Bsel_3040</name>
</gene>
<dbReference type="HOGENOM" id="CLU_025996_0_0_9"/>
<keyword evidence="3" id="KW-0808">Transferase</keyword>
<dbReference type="PANTHER" id="PTHR22916">
    <property type="entry name" value="GLYCOSYLTRANSFERASE"/>
    <property type="match status" value="1"/>
</dbReference>
<dbReference type="SUPFAM" id="SSF53448">
    <property type="entry name" value="Nucleotide-diphospho-sugar transferases"/>
    <property type="match status" value="1"/>
</dbReference>
<sequence length="297" mass="34225">MKNVSIIIPLYNKEPHIKRTILSVLNQTYKYYEVIVVDDGSTDRGPDIVKSIQDSRIQLIQQMNAGVSAARNKGVSHAKSDLVAFLDADDEWEPAFLETCIAMINKYPEAKMIGSSYFIINKDGEKKVPKFYNVPQKDGIIDNYFKAAIKRNPTWSSAVMIYKDTFNKVGGFPLGMRRGEDSFLWSKIALQYPIAFINTPLAIRHYDAINRASSNDSLIDDFPLFEYMDKELLDLDYKVKYYASELIYKKYLARASQCLRVGNKDQAKEFLLKAKETSEFKRIYWKLRLISYLPIKA</sequence>
<feature type="domain" description="Glycosyltransferase 2-like" evidence="2">
    <location>
        <begin position="5"/>
        <end position="140"/>
    </location>
</feature>